<accession>A0ACB8WP36</accession>
<gene>
    <name evidence="1" type="ORF">L3Q82_007655</name>
</gene>
<comment type="caution">
    <text evidence="1">The sequence shown here is derived from an EMBL/GenBank/DDBJ whole genome shotgun (WGS) entry which is preliminary data.</text>
</comment>
<name>A0ACB8WP36_9TELE</name>
<sequence length="545" mass="61129">MVWEGMKTITGCSSKRGAPIEGDVGRANQLNQFFNRFDHPNPFTPLITAAPTLLLPQAVTSNKRGHLPSSPPHTIHDNHSCSGLWRAEEAAPQQSCRSRWSITATSEGLCEGAGTPPPAHIQPELGTGEGPQLWKTSCIIPVPKKPHPGELNDFRPVALTSHVMKTMERLLLHHLRPQTHHALDPLQFAYREKTGVEDAIIFLLHRSLSHLDRGSGAVRITFLDFSSAFNTIQPLLLRDKLTEMGVGSHLVAWITDYLTGRPQYVRLGDCRSDTVASSTGAPQGTVLSPVLFTLYTSDFQYKSEFCHVQKFAWTTQPSWACIRSGQEDEYRELIKDFVTWCDLNHLLLNTTKTREMVVDFRRPRPHPEPVIIKGDCVEVVHTYKYLGVQLDDKLDWTANTDALCRKGQSRLYFLRRLASFNICKKLLQIFYQSVVASALLYAVVCWGGSLKKKDAARLDKLVRKAGSVVGTELDSLTSVAERRTLNRLLSIIDNPSHPLHSAISRQRSSFSDRLLSLSCSTDRLRRSSHIVPVDPEQGWRSESDN</sequence>
<protein>
    <submittedName>
        <fullName evidence="1">Uncharacterized protein</fullName>
    </submittedName>
</protein>
<keyword evidence="2" id="KW-1185">Reference proteome</keyword>
<evidence type="ECO:0000313" key="1">
    <source>
        <dbReference type="EMBL" id="KAI3369430.1"/>
    </source>
</evidence>
<dbReference type="Proteomes" id="UP000831701">
    <property type="component" value="Chromosome 7"/>
</dbReference>
<dbReference type="EMBL" id="CM041537">
    <property type="protein sequence ID" value="KAI3369430.1"/>
    <property type="molecule type" value="Genomic_DNA"/>
</dbReference>
<organism evidence="1 2">
    <name type="scientific">Scortum barcoo</name>
    <name type="common">barcoo grunter</name>
    <dbReference type="NCBI Taxonomy" id="214431"/>
    <lineage>
        <taxon>Eukaryota</taxon>
        <taxon>Metazoa</taxon>
        <taxon>Chordata</taxon>
        <taxon>Craniata</taxon>
        <taxon>Vertebrata</taxon>
        <taxon>Euteleostomi</taxon>
        <taxon>Actinopterygii</taxon>
        <taxon>Neopterygii</taxon>
        <taxon>Teleostei</taxon>
        <taxon>Neoteleostei</taxon>
        <taxon>Acanthomorphata</taxon>
        <taxon>Eupercaria</taxon>
        <taxon>Centrarchiformes</taxon>
        <taxon>Terapontoidei</taxon>
        <taxon>Terapontidae</taxon>
        <taxon>Scortum</taxon>
    </lineage>
</organism>
<proteinExistence type="predicted"/>
<evidence type="ECO:0000313" key="2">
    <source>
        <dbReference type="Proteomes" id="UP000831701"/>
    </source>
</evidence>
<reference evidence="1" key="1">
    <citation type="submission" date="2022-04" db="EMBL/GenBank/DDBJ databases">
        <title>Jade perch genome.</title>
        <authorList>
            <person name="Chao B."/>
        </authorList>
    </citation>
    <scope>NUCLEOTIDE SEQUENCE</scope>
    <source>
        <strain evidence="1">CB-2022</strain>
    </source>
</reference>